<dbReference type="PANTHER" id="PTHR12661">
    <property type="entry name" value="PETER PAN-RELATED"/>
    <property type="match status" value="1"/>
</dbReference>
<dbReference type="GO" id="GO:0000027">
    <property type="term" value="P:ribosomal large subunit assembly"/>
    <property type="evidence" value="ECO:0007669"/>
    <property type="project" value="TreeGrafter"/>
</dbReference>
<dbReference type="Proteomes" id="UP000193719">
    <property type="component" value="Unassembled WGS sequence"/>
</dbReference>
<evidence type="ECO:0000256" key="1">
    <source>
        <dbReference type="SAM" id="MobiDB-lite"/>
    </source>
</evidence>
<feature type="compositionally biased region" description="Acidic residues" evidence="1">
    <location>
        <begin position="357"/>
        <end position="399"/>
    </location>
</feature>
<evidence type="ECO:0000259" key="2">
    <source>
        <dbReference type="PROSITE" id="PS50833"/>
    </source>
</evidence>
<feature type="domain" description="Brix" evidence="2">
    <location>
        <begin position="19"/>
        <end position="279"/>
    </location>
</feature>
<dbReference type="OrthoDB" id="10261452at2759"/>
<gene>
    <name evidence="3" type="ORF">BCR36DRAFT_584446</name>
</gene>
<feature type="compositionally biased region" description="Basic and acidic residues" evidence="1">
    <location>
        <begin position="301"/>
        <end position="330"/>
    </location>
</feature>
<dbReference type="AlphaFoldDB" id="A0A1Y1V649"/>
<accession>A0A1Y1V649</accession>
<name>A0A1Y1V649_9FUNG</name>
<reference evidence="3 4" key="1">
    <citation type="submission" date="2016-08" db="EMBL/GenBank/DDBJ databases">
        <title>Genomes of anaerobic fungi encode conserved fungal cellulosomes for biomass hydrolysis.</title>
        <authorList>
            <consortium name="DOE Joint Genome Institute"/>
            <person name="Haitjema C.H."/>
            <person name="Gilmore S.P."/>
            <person name="Henske J.K."/>
            <person name="Solomon K.V."/>
            <person name="De Groot R."/>
            <person name="Kuo A."/>
            <person name="Mondo S.J."/>
            <person name="Salamov A.A."/>
            <person name="Labutti K."/>
            <person name="Zhao Z."/>
            <person name="Chiniquy J."/>
            <person name="Barry K."/>
            <person name="Brewer H.M."/>
            <person name="Purvine S.O."/>
            <person name="Wright A.T."/>
            <person name="Boxma B."/>
            <person name="Van Alen T."/>
            <person name="Hackstein J.H."/>
            <person name="Baker S.E."/>
            <person name="Grigoriev I.V."/>
            <person name="O'Malley M.A."/>
        </authorList>
    </citation>
    <scope>NUCLEOTIDE SEQUENCE [LARGE SCALE GENOMIC DNA]</scope>
    <source>
        <strain evidence="4">finn</strain>
    </source>
</reference>
<dbReference type="STRING" id="1754191.A0A1Y1V649"/>
<dbReference type="EMBL" id="MCFH01000028">
    <property type="protein sequence ID" value="ORX48136.1"/>
    <property type="molecule type" value="Genomic_DNA"/>
</dbReference>
<dbReference type="InterPro" id="IPR045112">
    <property type="entry name" value="PPAN-like"/>
</dbReference>
<protein>
    <submittedName>
        <fullName evidence="3">Brix-domain-containing protein</fullName>
    </submittedName>
</protein>
<comment type="caution">
    <text evidence="3">The sequence shown here is derived from an EMBL/GenBank/DDBJ whole genome shotgun (WGS) entry which is preliminary data.</text>
</comment>
<organism evidence="3 4">
    <name type="scientific">Piromyces finnis</name>
    <dbReference type="NCBI Taxonomy" id="1754191"/>
    <lineage>
        <taxon>Eukaryota</taxon>
        <taxon>Fungi</taxon>
        <taxon>Fungi incertae sedis</taxon>
        <taxon>Chytridiomycota</taxon>
        <taxon>Chytridiomycota incertae sedis</taxon>
        <taxon>Neocallimastigomycetes</taxon>
        <taxon>Neocallimastigales</taxon>
        <taxon>Neocallimastigaceae</taxon>
        <taxon>Piromyces</taxon>
    </lineage>
</organism>
<evidence type="ECO:0000313" key="3">
    <source>
        <dbReference type="EMBL" id="ORX48136.1"/>
    </source>
</evidence>
<dbReference type="PROSITE" id="PS50833">
    <property type="entry name" value="BRIX"/>
    <property type="match status" value="1"/>
</dbReference>
<proteinExistence type="predicted"/>
<dbReference type="GO" id="GO:0019843">
    <property type="term" value="F:rRNA binding"/>
    <property type="evidence" value="ECO:0007669"/>
    <property type="project" value="InterPro"/>
</dbReference>
<dbReference type="InterPro" id="IPR007109">
    <property type="entry name" value="Brix"/>
</dbReference>
<evidence type="ECO:0000313" key="4">
    <source>
        <dbReference type="Proteomes" id="UP000193719"/>
    </source>
</evidence>
<dbReference type="SUPFAM" id="SSF52954">
    <property type="entry name" value="Class II aaRS ABD-related"/>
    <property type="match status" value="1"/>
</dbReference>
<dbReference type="SMART" id="SM00879">
    <property type="entry name" value="Brix"/>
    <property type="match status" value="1"/>
</dbReference>
<reference evidence="3 4" key="2">
    <citation type="submission" date="2016-08" db="EMBL/GenBank/DDBJ databases">
        <title>Pervasive Adenine N6-methylation of Active Genes in Fungi.</title>
        <authorList>
            <consortium name="DOE Joint Genome Institute"/>
            <person name="Mondo S.J."/>
            <person name="Dannebaum R.O."/>
            <person name="Kuo R.C."/>
            <person name="Labutti K."/>
            <person name="Haridas S."/>
            <person name="Kuo A."/>
            <person name="Salamov A."/>
            <person name="Ahrendt S.R."/>
            <person name="Lipzen A."/>
            <person name="Sullivan W."/>
            <person name="Andreopoulos W.B."/>
            <person name="Clum A."/>
            <person name="Lindquist E."/>
            <person name="Daum C."/>
            <person name="Ramamoorthy G.K."/>
            <person name="Gryganskyi A."/>
            <person name="Culley D."/>
            <person name="Magnuson J.K."/>
            <person name="James T.Y."/>
            <person name="O'Malley M.A."/>
            <person name="Stajich J.E."/>
            <person name="Spatafora J.W."/>
            <person name="Visel A."/>
            <person name="Grigoriev I.V."/>
        </authorList>
    </citation>
    <scope>NUCLEOTIDE SEQUENCE [LARGE SCALE GENOMIC DNA]</scope>
    <source>
        <strain evidence="4">finn</strain>
    </source>
</reference>
<dbReference type="GO" id="GO:0030687">
    <property type="term" value="C:preribosome, large subunit precursor"/>
    <property type="evidence" value="ECO:0007669"/>
    <property type="project" value="TreeGrafter"/>
</dbReference>
<dbReference type="PANTHER" id="PTHR12661:SF5">
    <property type="entry name" value="SUPPRESSOR OF SWI4 1 HOMOLOG"/>
    <property type="match status" value="1"/>
</dbReference>
<sequence>MGRRRKRRTHVPIDDEKVPRSFVIRSGVVGRAVSYLVRDVRKVMEPNTAVKLRERKTNKLKDFVQVAGHYGVTHFLIFSQTKVGTNLRIARTPRGPTLTFRINQYSTIKDVLSLQTNPRSKGTEYKNPPLLVLNNFGDNDKHMKLMTAMFQNLFPPINVQTMKLGEAKRVLLLNYDSETDRIDFRHYYIGIKITGVNKSIKRIIQTEVPNLNKFDDISEYILREAHASESDIEDGPDSTIVIPQKLNRNQRTEQRAVRLTEIGPRMTLQLTKIQNGFCDGSIIYHRFIKKTKEEEKQIEKLHNQKIKEKEKRRKEQEDNIKRKQEEKERIANNNRKMQRDLLKAKLAQQKAESQQNENDDNIEEDEDDEDDNINDVELIGDDEELESEEEEDDDEMDED</sequence>
<feature type="region of interest" description="Disordered" evidence="1">
    <location>
        <begin position="301"/>
        <end position="399"/>
    </location>
</feature>
<dbReference type="Pfam" id="PF04427">
    <property type="entry name" value="Brix"/>
    <property type="match status" value="1"/>
</dbReference>
<keyword evidence="4" id="KW-1185">Reference proteome</keyword>
<dbReference type="GO" id="GO:0006364">
    <property type="term" value="P:rRNA processing"/>
    <property type="evidence" value="ECO:0007669"/>
    <property type="project" value="InterPro"/>
</dbReference>